<dbReference type="GO" id="GO:0046872">
    <property type="term" value="F:metal ion binding"/>
    <property type="evidence" value="ECO:0007669"/>
    <property type="project" value="UniProtKB-KW"/>
</dbReference>
<keyword evidence="6 14" id="KW-0479">Metal-binding</keyword>
<evidence type="ECO:0000256" key="4">
    <source>
        <dbReference type="ARBA" id="ARBA00022432"/>
    </source>
</evidence>
<evidence type="ECO:0000256" key="5">
    <source>
        <dbReference type="ARBA" id="ARBA00022598"/>
    </source>
</evidence>
<dbReference type="PROSITE" id="PS50975">
    <property type="entry name" value="ATP_GRASP"/>
    <property type="match status" value="1"/>
</dbReference>
<dbReference type="EC" id="6.4.1.1" evidence="3 11"/>
<dbReference type="NCBIfam" id="TIGR01235">
    <property type="entry name" value="pyruv_carbox"/>
    <property type="match status" value="1"/>
</dbReference>
<reference evidence="20 21" key="1">
    <citation type="journal article" date="2024" name="Science">
        <title>Giant polyketide synthase enzymes in the biosynthesis of giant marine polyether toxins.</title>
        <authorList>
            <person name="Fallon T.R."/>
            <person name="Shende V.V."/>
            <person name="Wierzbicki I.H."/>
            <person name="Pendleton A.L."/>
            <person name="Watervoot N.F."/>
            <person name="Auber R.P."/>
            <person name="Gonzalez D.J."/>
            <person name="Wisecaver J.H."/>
            <person name="Moore B.S."/>
        </authorList>
    </citation>
    <scope>NUCLEOTIDE SEQUENCE [LARGE SCALE GENOMIC DNA]</scope>
    <source>
        <strain evidence="20 21">12B1</strain>
    </source>
</reference>
<evidence type="ECO:0000259" key="17">
    <source>
        <dbReference type="PROSITE" id="PS50975"/>
    </source>
</evidence>
<dbReference type="FunFam" id="3.40.50.20:FF:000010">
    <property type="entry name" value="Propionyl-CoA carboxylase subunit alpha"/>
    <property type="match status" value="1"/>
</dbReference>
<dbReference type="Gene3D" id="3.30.470.20">
    <property type="entry name" value="ATP-grasp fold, B domain"/>
    <property type="match status" value="1"/>
</dbReference>
<dbReference type="Pfam" id="PF02786">
    <property type="entry name" value="CPSase_L_D2"/>
    <property type="match status" value="1"/>
</dbReference>
<dbReference type="GO" id="GO:0006094">
    <property type="term" value="P:gluconeogenesis"/>
    <property type="evidence" value="ECO:0007669"/>
    <property type="project" value="UniProtKB-KW"/>
</dbReference>
<dbReference type="NCBIfam" id="NF009554">
    <property type="entry name" value="PRK12999.1"/>
    <property type="match status" value="1"/>
</dbReference>
<evidence type="ECO:0000256" key="15">
    <source>
        <dbReference type="PIRSR" id="PIRSR001594-4"/>
    </source>
</evidence>
<keyword evidence="5 11" id="KW-0436">Ligase</keyword>
<evidence type="ECO:0000256" key="14">
    <source>
        <dbReference type="PIRSR" id="PIRSR001594-3"/>
    </source>
</evidence>
<sequence>MPRLPFRSLCGVQSFIPSRMALPVRRMATSDAMATPPPVKAGWRPIRKIMAANRGEIAIRIFRAATEMNIKTVAIYSKEDFNSVHRTKADESFLVGKDKSPVGAYLSSEEIVSIAQQHDVDAIHPGYGFLSENTRFVELCEQAGIVFIGPPSHVIQRFGDKTEARQLAEEYNVPVVPGTKHAVATVEEARKFCEEIGYPVICKAAFGGGGRGMRIVMHQGELEQNFLSASREAQTAFGDGSMFIERNAVAYVDSPRHIEVQILADGTSATHLFERDCSVQRRHQKVVEVAPSIGLPEELRNALYADAVRICQGAGYVNAGTVEFLVDPKTWKHYFIEVNPRIQVEHTVTEVITGVDLVQSQIRVAAGQKLSEIGLSQEDVHMRGFAIQARVTTEDPIQDFRPDTGRIQVWRPAEGFGIRLDGGNAYPGAPLRAVISPHYDSMLMKVTASALNFKQAADKLSRALVETRIRGVKTNLPFILNVLRHPQFVSGEATTSFIGTTPELFEFVDNQNRGQKLLNYLGDLVVNGRTAAGAAGPVTPRVAPLIPPPPTSMRPRGLKQVLEEGGPEAFAKAVRQNKGLLLTDTTWRDAHQSLLATRVRTKDILAIAPATSHILAPCYSLENWGGATFDVCLRFLRECPWERLQMMREAVPNVPFQMLLRGANGVGYTNYPDNAVFKFCDVAVKNGMDVFRVFDSLNYMDNLKLGVDAVGAAGGVVEAAISYTGDITDPKKTKYHLDYYMGLARELVESGIHVLAIKDMAGLLKPSAATILISALRKEYPHLPIHVHTHDTAATGVASMLACSAAGADAVDCAIDSMSGMTSQPSLGALVAALQNGPRDTKINISELSQLIEYWESIRFSYAAFESGQKSGSSEVYIHEMPGGQYTNLQFQSTSLGLADQWSQIKKNYAAANRLLGDIVKVTPSSKVVGDLAQFMTANKLDEAQVRAQADSLSFPSSVVEYFQGAIGIPFGGFPQPLQQQIVKDLPVFSGRPGAELPPLDLDAAMASLKAKYGEQTSETDLMSWVMYPKVFEQFKVDVETFGDISKLPTRAFIEPMELGEELQVELEKGKTIGISLEAIGMLNPKDATREVFFTFNGTPRSVIIADRTAKASKVQRPKAVSGVPGSVGAPMPGVVVETKVALGDNVAAGTPMLILSAMKMETVVAAPVSGRVAQLTVQSGDDVQAGDLLVELN</sequence>
<feature type="active site" evidence="12">
    <location>
        <position position="341"/>
    </location>
</feature>
<keyword evidence="9 11" id="KW-0092">Biotin</keyword>
<dbReference type="Gene3D" id="2.40.50.100">
    <property type="match status" value="1"/>
</dbReference>
<proteinExistence type="predicted"/>
<feature type="binding site" evidence="13">
    <location>
        <position position="923"/>
    </location>
    <ligand>
        <name>substrate</name>
    </ligand>
</feature>
<dbReference type="GO" id="GO:0005524">
    <property type="term" value="F:ATP binding"/>
    <property type="evidence" value="ECO:0007669"/>
    <property type="project" value="UniProtKB-UniRule"/>
</dbReference>
<keyword evidence="10" id="KW-0511">Multifunctional enzyme</keyword>
<dbReference type="InterPro" id="IPR005481">
    <property type="entry name" value="BC-like_N"/>
</dbReference>
<organism evidence="20 21">
    <name type="scientific">Prymnesium parvum</name>
    <name type="common">Toxic golden alga</name>
    <dbReference type="NCBI Taxonomy" id="97485"/>
    <lineage>
        <taxon>Eukaryota</taxon>
        <taxon>Haptista</taxon>
        <taxon>Haptophyta</taxon>
        <taxon>Prymnesiophyceae</taxon>
        <taxon>Prymnesiales</taxon>
        <taxon>Prymnesiaceae</taxon>
        <taxon>Prymnesium</taxon>
    </lineage>
</organism>
<dbReference type="Proteomes" id="UP001515480">
    <property type="component" value="Unassembled WGS sequence"/>
</dbReference>
<feature type="binding site" evidence="13">
    <location>
        <position position="661"/>
    </location>
    <ligand>
        <name>substrate</name>
    </ligand>
</feature>
<evidence type="ECO:0000256" key="7">
    <source>
        <dbReference type="ARBA" id="ARBA00022741"/>
    </source>
</evidence>
<evidence type="ECO:0000259" key="16">
    <source>
        <dbReference type="PROSITE" id="PS50968"/>
    </source>
</evidence>
<keyword evidence="7 11" id="KW-0547">Nucleotide-binding</keyword>
<dbReference type="CDD" id="cd07937">
    <property type="entry name" value="DRE_TIM_PC_TC_5S"/>
    <property type="match status" value="1"/>
</dbReference>
<dbReference type="Pfam" id="PF02785">
    <property type="entry name" value="Biotin_carb_C"/>
    <property type="match status" value="1"/>
</dbReference>
<dbReference type="Gene3D" id="3.10.600.10">
    <property type="entry name" value="pyruvate carboxylase f1077a mutant domain"/>
    <property type="match status" value="1"/>
</dbReference>
<dbReference type="GO" id="GO:0004736">
    <property type="term" value="F:pyruvate carboxylase activity"/>
    <property type="evidence" value="ECO:0007669"/>
    <property type="project" value="UniProtKB-EC"/>
</dbReference>
<feature type="binding site" evidence="13">
    <location>
        <position position="161"/>
    </location>
    <ligand>
        <name>ATP</name>
        <dbReference type="ChEBI" id="CHEBI:30616"/>
    </ligand>
</feature>
<evidence type="ECO:0000256" key="11">
    <source>
        <dbReference type="PIRNR" id="PIRNR001594"/>
    </source>
</evidence>
<dbReference type="EMBL" id="JBGBPQ010000001">
    <property type="protein sequence ID" value="KAL1529755.1"/>
    <property type="molecule type" value="Genomic_DNA"/>
</dbReference>
<evidence type="ECO:0000256" key="8">
    <source>
        <dbReference type="ARBA" id="ARBA00022840"/>
    </source>
</evidence>
<evidence type="ECO:0000313" key="21">
    <source>
        <dbReference type="Proteomes" id="UP001515480"/>
    </source>
</evidence>
<dbReference type="InterPro" id="IPR011053">
    <property type="entry name" value="Single_hybrid_motif"/>
</dbReference>
<dbReference type="InterPro" id="IPR003379">
    <property type="entry name" value="Carboxylase_cons_dom"/>
</dbReference>
<dbReference type="SUPFAM" id="SSF56059">
    <property type="entry name" value="Glutathione synthetase ATP-binding domain-like"/>
    <property type="match status" value="1"/>
</dbReference>
<name>A0AB34K658_PRYPA</name>
<dbReference type="PANTHER" id="PTHR43778">
    <property type="entry name" value="PYRUVATE CARBOXYLASE"/>
    <property type="match status" value="1"/>
</dbReference>
<dbReference type="InterPro" id="IPR000891">
    <property type="entry name" value="PYR_CT"/>
</dbReference>
<dbReference type="InterPro" id="IPR005479">
    <property type="entry name" value="CPAse_ATP-bd"/>
</dbReference>
<dbReference type="PROSITE" id="PS50968">
    <property type="entry name" value="BIOTINYL_LIPOYL"/>
    <property type="match status" value="1"/>
</dbReference>
<dbReference type="PROSITE" id="PS50979">
    <property type="entry name" value="BC"/>
    <property type="match status" value="1"/>
</dbReference>
<dbReference type="Pfam" id="PF00364">
    <property type="entry name" value="Biotin_lipoyl"/>
    <property type="match status" value="1"/>
</dbReference>
<comment type="pathway">
    <text evidence="2">Carbohydrate biosynthesis; gluconeogenesis.</text>
</comment>
<dbReference type="SUPFAM" id="SSF89000">
    <property type="entry name" value="post-HMGL domain-like"/>
    <property type="match status" value="1"/>
</dbReference>
<dbReference type="InterPro" id="IPR011054">
    <property type="entry name" value="Rudment_hybrid_motif"/>
</dbReference>
<keyword evidence="8 11" id="KW-0067">ATP-binding</keyword>
<dbReference type="InterPro" id="IPR001882">
    <property type="entry name" value="Biotin_BS"/>
</dbReference>
<dbReference type="PROSITE" id="PS00867">
    <property type="entry name" value="CPSASE_2"/>
    <property type="match status" value="1"/>
</dbReference>
<evidence type="ECO:0000313" key="20">
    <source>
        <dbReference type="EMBL" id="KAL1529755.1"/>
    </source>
</evidence>
<feature type="domain" description="Lipoyl-binding" evidence="16">
    <location>
        <begin position="1119"/>
        <end position="1194"/>
    </location>
</feature>
<feature type="modified residue" description="N6-biotinyllysine" evidence="15">
    <location>
        <position position="1160"/>
    </location>
</feature>
<dbReference type="InterPro" id="IPR005930">
    <property type="entry name" value="Pyruv_COase"/>
</dbReference>
<comment type="caution">
    <text evidence="20">The sequence shown here is derived from an EMBL/GenBank/DDBJ whole genome shotgun (WGS) entry which is preliminary data.</text>
</comment>
<evidence type="ECO:0000256" key="3">
    <source>
        <dbReference type="ARBA" id="ARBA00013057"/>
    </source>
</evidence>
<feature type="modified residue" description="N6-carboxylysine" evidence="15">
    <location>
        <position position="758"/>
    </location>
</feature>
<dbReference type="InterPro" id="IPR005482">
    <property type="entry name" value="Biotin_COase_C"/>
</dbReference>
<feature type="binding site" evidence="14">
    <location>
        <position position="788"/>
    </location>
    <ligand>
        <name>Mn(2+)</name>
        <dbReference type="ChEBI" id="CHEBI:29035"/>
    </ligand>
</feature>
<dbReference type="FunFam" id="2.40.50.100:FF:000003">
    <property type="entry name" value="Acetyl-CoA carboxylase biotin carboxyl carrier protein"/>
    <property type="match status" value="1"/>
</dbReference>
<evidence type="ECO:0000256" key="1">
    <source>
        <dbReference type="ARBA" id="ARBA00001953"/>
    </source>
</evidence>
<dbReference type="InterPro" id="IPR011764">
    <property type="entry name" value="Biotin_carboxylation_dom"/>
</dbReference>
<gene>
    <name evidence="20" type="ORF">AB1Y20_000691</name>
</gene>
<keyword evidence="4" id="KW-0312">Gluconeogenesis</keyword>
<feature type="domain" description="ATP-grasp" evidence="17">
    <location>
        <begin position="165"/>
        <end position="366"/>
    </location>
</feature>
<protein>
    <recommendedName>
        <fullName evidence="3 11">Pyruvate carboxylase</fullName>
        <ecNumber evidence="3 11">6.4.1.1</ecNumber>
    </recommendedName>
</protein>
<accession>A0AB34K658</accession>
<dbReference type="SUPFAM" id="SSF51246">
    <property type="entry name" value="Rudiment single hybrid motif"/>
    <property type="match status" value="1"/>
</dbReference>
<dbReference type="FunFam" id="3.30.1490.20:FF:000018">
    <property type="entry name" value="Biotin carboxylase"/>
    <property type="match status" value="1"/>
</dbReference>
<dbReference type="Pfam" id="PF02436">
    <property type="entry name" value="PYC_OADA"/>
    <property type="match status" value="1"/>
</dbReference>
<feature type="binding site" evidence="14">
    <location>
        <position position="589"/>
    </location>
    <ligand>
        <name>Mn(2+)</name>
        <dbReference type="ChEBI" id="CHEBI:29035"/>
    </ligand>
</feature>
<evidence type="ECO:0000259" key="19">
    <source>
        <dbReference type="PROSITE" id="PS50991"/>
    </source>
</evidence>
<feature type="binding site" description="via carbamate group" evidence="14">
    <location>
        <position position="758"/>
    </location>
    <ligand>
        <name>Mn(2+)</name>
        <dbReference type="ChEBI" id="CHEBI:29035"/>
    </ligand>
</feature>
<feature type="binding site" evidence="13">
    <location>
        <position position="283"/>
    </location>
    <ligand>
        <name>ATP</name>
        <dbReference type="ChEBI" id="CHEBI:30616"/>
    </ligand>
</feature>
<feature type="binding site" evidence="13">
    <location>
        <position position="245"/>
    </location>
    <ligand>
        <name>ATP</name>
        <dbReference type="ChEBI" id="CHEBI:30616"/>
    </ligand>
</feature>
<dbReference type="PROSITE" id="PS00188">
    <property type="entry name" value="BIOTIN"/>
    <property type="match status" value="1"/>
</dbReference>
<dbReference type="SMART" id="SM00878">
    <property type="entry name" value="Biotin_carb_C"/>
    <property type="match status" value="1"/>
</dbReference>
<evidence type="ECO:0000256" key="10">
    <source>
        <dbReference type="ARBA" id="ARBA00023268"/>
    </source>
</evidence>
<dbReference type="InterPro" id="IPR016185">
    <property type="entry name" value="PreATP-grasp_dom_sf"/>
</dbReference>
<comment type="cofactor">
    <cofactor evidence="1 11">
        <name>biotin</name>
        <dbReference type="ChEBI" id="CHEBI:57586"/>
    </cofactor>
</comment>
<dbReference type="FunFam" id="3.30.470.20:FF:000012">
    <property type="entry name" value="Pyruvate carboxylase"/>
    <property type="match status" value="1"/>
</dbReference>
<dbReference type="Pfam" id="PF00289">
    <property type="entry name" value="Biotin_carb_N"/>
    <property type="match status" value="1"/>
</dbReference>
<dbReference type="AlphaFoldDB" id="A0AB34K658"/>
<dbReference type="InterPro" id="IPR000089">
    <property type="entry name" value="Biotin_lipoyl"/>
</dbReference>
<dbReference type="SUPFAM" id="SSF52440">
    <property type="entry name" value="PreATP-grasp domain"/>
    <property type="match status" value="1"/>
</dbReference>
<dbReference type="Pfam" id="PF00682">
    <property type="entry name" value="HMGL-like"/>
    <property type="match status" value="1"/>
</dbReference>
<evidence type="ECO:0000259" key="18">
    <source>
        <dbReference type="PROSITE" id="PS50979"/>
    </source>
</evidence>
<comment type="function">
    <text evidence="11">Catalyzes a 2-step reaction, involving the ATP-dependent carboxylation of the covalently attached biotin in the first step and the transfer of the carboxyl group to pyruvate in the second.</text>
</comment>
<feature type="binding site" evidence="14">
    <location>
        <position position="790"/>
    </location>
    <ligand>
        <name>Mn(2+)</name>
        <dbReference type="ChEBI" id="CHEBI:29035"/>
    </ligand>
</feature>
<dbReference type="CDD" id="cd06850">
    <property type="entry name" value="biotinyl_domain"/>
    <property type="match status" value="1"/>
</dbReference>
<evidence type="ECO:0000256" key="6">
    <source>
        <dbReference type="ARBA" id="ARBA00022723"/>
    </source>
</evidence>
<dbReference type="PANTHER" id="PTHR43778:SF2">
    <property type="entry name" value="PYRUVATE CARBOXYLASE, MITOCHONDRIAL"/>
    <property type="match status" value="1"/>
</dbReference>
<dbReference type="GO" id="GO:0005737">
    <property type="term" value="C:cytoplasm"/>
    <property type="evidence" value="ECO:0007669"/>
    <property type="project" value="TreeGrafter"/>
</dbReference>
<feature type="domain" description="Pyruvate carboxyltransferase" evidence="19">
    <location>
        <begin position="580"/>
        <end position="849"/>
    </location>
</feature>
<dbReference type="InterPro" id="IPR011761">
    <property type="entry name" value="ATP-grasp"/>
</dbReference>
<dbReference type="InterPro" id="IPR055268">
    <property type="entry name" value="PCB-like"/>
</dbReference>
<dbReference type="PIRSF" id="PIRSF001594">
    <property type="entry name" value="Pyruv_carbox"/>
    <property type="match status" value="1"/>
</dbReference>
<dbReference type="Gene3D" id="3.20.20.70">
    <property type="entry name" value="Aldolase class I"/>
    <property type="match status" value="1"/>
</dbReference>
<comment type="catalytic activity">
    <reaction evidence="11">
        <text>hydrogencarbonate + pyruvate + ATP = oxaloacetate + ADP + phosphate + H(+)</text>
        <dbReference type="Rhea" id="RHEA:20844"/>
        <dbReference type="ChEBI" id="CHEBI:15361"/>
        <dbReference type="ChEBI" id="CHEBI:15378"/>
        <dbReference type="ChEBI" id="CHEBI:16452"/>
        <dbReference type="ChEBI" id="CHEBI:17544"/>
        <dbReference type="ChEBI" id="CHEBI:30616"/>
        <dbReference type="ChEBI" id="CHEBI:43474"/>
        <dbReference type="ChEBI" id="CHEBI:456216"/>
        <dbReference type="EC" id="6.4.1.1"/>
    </reaction>
</comment>
<dbReference type="FunFam" id="3.20.20.70:FF:000033">
    <property type="entry name" value="Pyruvate carboxylase"/>
    <property type="match status" value="1"/>
</dbReference>
<evidence type="ECO:0000256" key="9">
    <source>
        <dbReference type="ARBA" id="ARBA00023267"/>
    </source>
</evidence>
<evidence type="ECO:0000256" key="12">
    <source>
        <dbReference type="PIRSR" id="PIRSR001594-1"/>
    </source>
</evidence>
<feature type="domain" description="Biotin carboxylation" evidence="18">
    <location>
        <begin position="45"/>
        <end position="503"/>
    </location>
</feature>
<dbReference type="SUPFAM" id="SSF51230">
    <property type="entry name" value="Single hybrid motif"/>
    <property type="match status" value="1"/>
</dbReference>
<keyword evidence="21" id="KW-1185">Reference proteome</keyword>
<dbReference type="NCBIfam" id="NF006761">
    <property type="entry name" value="PRK09282.1"/>
    <property type="match status" value="1"/>
</dbReference>
<dbReference type="SUPFAM" id="SSF51569">
    <property type="entry name" value="Aldolase"/>
    <property type="match status" value="1"/>
</dbReference>
<dbReference type="PROSITE" id="PS50991">
    <property type="entry name" value="PYR_CT"/>
    <property type="match status" value="1"/>
</dbReference>
<dbReference type="InterPro" id="IPR013785">
    <property type="entry name" value="Aldolase_TIM"/>
</dbReference>
<evidence type="ECO:0000256" key="13">
    <source>
        <dbReference type="PIRSR" id="PIRSR001594-2"/>
    </source>
</evidence>
<evidence type="ECO:0000256" key="2">
    <source>
        <dbReference type="ARBA" id="ARBA00004742"/>
    </source>
</evidence>